<dbReference type="InterPro" id="IPR001851">
    <property type="entry name" value="ABC_transp_permease"/>
</dbReference>
<keyword evidence="2" id="KW-1003">Cell membrane</keyword>
<feature type="transmembrane region" description="Helical" evidence="6">
    <location>
        <begin position="300"/>
        <end position="325"/>
    </location>
</feature>
<keyword evidence="4 6" id="KW-1133">Transmembrane helix</keyword>
<comment type="caution">
    <text evidence="7">The sequence shown here is derived from an EMBL/GenBank/DDBJ whole genome shotgun (WGS) entry which is preliminary data.</text>
</comment>
<evidence type="ECO:0000256" key="4">
    <source>
        <dbReference type="ARBA" id="ARBA00022989"/>
    </source>
</evidence>
<feature type="transmembrane region" description="Helical" evidence="6">
    <location>
        <begin position="34"/>
        <end position="55"/>
    </location>
</feature>
<feature type="transmembrane region" description="Helical" evidence="6">
    <location>
        <begin position="61"/>
        <end position="80"/>
    </location>
</feature>
<feature type="transmembrane region" description="Helical" evidence="6">
    <location>
        <begin position="266"/>
        <end position="288"/>
    </location>
</feature>
<evidence type="ECO:0000256" key="3">
    <source>
        <dbReference type="ARBA" id="ARBA00022692"/>
    </source>
</evidence>
<gene>
    <name evidence="7" type="ORF">ACE1B6_17065</name>
</gene>
<organism evidence="7 8">
    <name type="scientific">Floridaenema fluviatile BLCC-F154</name>
    <dbReference type="NCBI Taxonomy" id="3153640"/>
    <lineage>
        <taxon>Bacteria</taxon>
        <taxon>Bacillati</taxon>
        <taxon>Cyanobacteriota</taxon>
        <taxon>Cyanophyceae</taxon>
        <taxon>Oscillatoriophycideae</taxon>
        <taxon>Aerosakkonematales</taxon>
        <taxon>Aerosakkonemataceae</taxon>
        <taxon>Floridanema</taxon>
        <taxon>Floridanema fluviatile</taxon>
    </lineage>
</organism>
<dbReference type="PANTHER" id="PTHR30482">
    <property type="entry name" value="HIGH-AFFINITY BRANCHED-CHAIN AMINO ACID TRANSPORT SYSTEM PERMEASE"/>
    <property type="match status" value="1"/>
</dbReference>
<dbReference type="InterPro" id="IPR043428">
    <property type="entry name" value="LivM-like"/>
</dbReference>
<evidence type="ECO:0000256" key="2">
    <source>
        <dbReference type="ARBA" id="ARBA00022475"/>
    </source>
</evidence>
<feature type="transmembrane region" description="Helical" evidence="6">
    <location>
        <begin position="139"/>
        <end position="160"/>
    </location>
</feature>
<feature type="transmembrane region" description="Helical" evidence="6">
    <location>
        <begin position="345"/>
        <end position="362"/>
    </location>
</feature>
<protein>
    <submittedName>
        <fullName evidence="7">Branched-chain amino acid ABC transporter permease</fullName>
    </submittedName>
</protein>
<keyword evidence="3 6" id="KW-0812">Transmembrane</keyword>
<dbReference type="CDD" id="cd06581">
    <property type="entry name" value="TM_PBP1_LivM_like"/>
    <property type="match status" value="1"/>
</dbReference>
<comment type="subcellular location">
    <subcellularLocation>
        <location evidence="1">Cell membrane</location>
        <topology evidence="1">Multi-pass membrane protein</topology>
    </subcellularLocation>
</comment>
<dbReference type="PANTHER" id="PTHR30482:SF10">
    <property type="entry name" value="HIGH-AFFINITY BRANCHED-CHAIN AMINO ACID TRANSPORT PROTEIN BRAE"/>
    <property type="match status" value="1"/>
</dbReference>
<evidence type="ECO:0000256" key="6">
    <source>
        <dbReference type="SAM" id="Phobius"/>
    </source>
</evidence>
<dbReference type="Proteomes" id="UP001576776">
    <property type="component" value="Unassembled WGS sequence"/>
</dbReference>
<dbReference type="EMBL" id="JBHFNS010000065">
    <property type="protein sequence ID" value="MFB2936961.1"/>
    <property type="molecule type" value="Genomic_DNA"/>
</dbReference>
<feature type="transmembrane region" description="Helical" evidence="6">
    <location>
        <begin position="212"/>
        <end position="229"/>
    </location>
</feature>
<evidence type="ECO:0000313" key="7">
    <source>
        <dbReference type="EMBL" id="MFB2936961.1"/>
    </source>
</evidence>
<evidence type="ECO:0000256" key="1">
    <source>
        <dbReference type="ARBA" id="ARBA00004651"/>
    </source>
</evidence>
<accession>A0ABV4YEM6</accession>
<dbReference type="RefSeq" id="WP_413258455.1">
    <property type="nucleotide sequence ID" value="NZ_JBHFNS010000065.1"/>
</dbReference>
<evidence type="ECO:0000256" key="5">
    <source>
        <dbReference type="ARBA" id="ARBA00023136"/>
    </source>
</evidence>
<sequence>MTLTPGYLVSLIIFISVYGLFALGLNLQWGFTGLINFGHVAFMTVGAYTTVLLSLQGVPLFIGALVGAVLAAFLGLLVGISTLRLREDYLAIVTIGVSEMIRLVVNNQELPIGNGQWRSGVFGLQGFPLPFTNVTLNPLLQFFLIAVLTGIAGLGGWQLWRWIGKQLQLAKGRQSLPIASLIMAIIGVILGLIVYIVGLISILDANNFNYKTGLMVVLLLVLTVVFWGLERLVNTPWGRVLKAIREDEQVPKALGKNVFWYKLQSLMLGGAIAGMAGAFYAWQLATVYPDNFQPQITFDAWTIVILGGAGNNYGTLLGAVIFWAYFEGTRFVLPGLLPFDDARLGAFRIMVIGLLLIILMMVRPQGILGKKEELTLGK</sequence>
<feature type="transmembrane region" description="Helical" evidence="6">
    <location>
        <begin position="180"/>
        <end position="200"/>
    </location>
</feature>
<dbReference type="Pfam" id="PF02653">
    <property type="entry name" value="BPD_transp_2"/>
    <property type="match status" value="1"/>
</dbReference>
<reference evidence="7 8" key="1">
    <citation type="submission" date="2024-09" db="EMBL/GenBank/DDBJ databases">
        <title>Floridaenema gen nov. (Aerosakkonemataceae, Aerosakkonematales ord. nov., Cyanobacteria) from benthic tropical and subtropical fresh waters, with the description of four new species.</title>
        <authorList>
            <person name="Moretto J.A."/>
            <person name="Berthold D.E."/>
            <person name="Lefler F.W."/>
            <person name="Huang I.-S."/>
            <person name="Laughinghouse H. IV."/>
        </authorList>
    </citation>
    <scope>NUCLEOTIDE SEQUENCE [LARGE SCALE GENOMIC DNA]</scope>
    <source>
        <strain evidence="7 8">BLCC-F154</strain>
    </source>
</reference>
<keyword evidence="5 6" id="KW-0472">Membrane</keyword>
<evidence type="ECO:0000313" key="8">
    <source>
        <dbReference type="Proteomes" id="UP001576776"/>
    </source>
</evidence>
<proteinExistence type="predicted"/>
<feature type="transmembrane region" description="Helical" evidence="6">
    <location>
        <begin position="6"/>
        <end position="27"/>
    </location>
</feature>
<keyword evidence="8" id="KW-1185">Reference proteome</keyword>
<name>A0ABV4YEM6_9CYAN</name>